<keyword evidence="5" id="KW-0119">Carbohydrate metabolism</keyword>
<dbReference type="GO" id="GO:0006516">
    <property type="term" value="P:glycoprotein catabolic process"/>
    <property type="evidence" value="ECO:0007669"/>
    <property type="project" value="TreeGrafter"/>
</dbReference>
<comment type="similarity">
    <text evidence="8">Belongs to the glycosyl hydrolase 2 family. Beta-mannosidase B subfamily.</text>
</comment>
<evidence type="ECO:0000259" key="12">
    <source>
        <dbReference type="Pfam" id="PF17786"/>
    </source>
</evidence>
<keyword evidence="15" id="KW-1185">Reference proteome</keyword>
<organism evidence="14 15">
    <name type="scientific">Stachybotrys elegans</name>
    <dbReference type="NCBI Taxonomy" id="80388"/>
    <lineage>
        <taxon>Eukaryota</taxon>
        <taxon>Fungi</taxon>
        <taxon>Dikarya</taxon>
        <taxon>Ascomycota</taxon>
        <taxon>Pezizomycotina</taxon>
        <taxon>Sordariomycetes</taxon>
        <taxon>Hypocreomycetidae</taxon>
        <taxon>Hypocreales</taxon>
        <taxon>Stachybotryaceae</taxon>
        <taxon>Stachybotrys</taxon>
    </lineage>
</organism>
<name>A0A8K0SKN6_9HYPO</name>
<evidence type="ECO:0000256" key="1">
    <source>
        <dbReference type="ARBA" id="ARBA00000829"/>
    </source>
</evidence>
<dbReference type="OrthoDB" id="2866996at2759"/>
<sequence>MMDQSQMARPAHRERLSTGWTFQQTDSVDDWLPVASVPSVSHLDLIDNGRISDPFKAMNELQVEWVGEKSWTYRKSFTYPVLAGESVHLIFEGLDTFATVKLNGTTLFTSDNMFLSHRVNVTELLQPSNTLVIDFESALLRARQLEKNHPEHRFIAHNGEVGRIGVRKAQYHWGWDWGPILMTAGPWRPISIEIATASIQDISIKYQISPDLGAISGTVRVEFEGQVDAIRLTIAFKDSVITETTVSHDSSVISFAISEPSLWYPVGYGDQDLYDLTVELVKDQFTIDKMTKRTGFRLVQLVQDEDANGESFYFRINNIDVFAGGSCWIPPDSFLPRTSREKYRDWAKLVCQCNQVMIRVWGGGVYEDDSFYDACDEFGILVWQDFMFACGSYPTWESLRESIGEEAKQNVKRLRHHPCMALYCGNNEDYQTQEYYKLDYDWEDKQPESWLKGTFPARYYYEHLLPKVVADESPDVPYWPSSPFSSKGREANDKKAGDIHQWNMWHGYQEKYQAFDKNGGRFVSEFGLQGLPQLATVKDFVSSQDELYPGSQALNFHNKAHGHERRIATYIVDNFRPLADLEGHIYLSQLMQSEALTFAYKGWRRQWGQGRLCGGALVWQLNDCWPCTSWAIADYYLRKKPAFYAIARQMQPITVCVQREHHDWSGGHDRPKKTKFDVWVASRECSQVCGEVEIRFISIRTGSQIKPAVYKSVPIVNGTTAVMSGEVDEGEAHVIAVRLFMGGEIIGRDVDWPQPLKYLSFHDRGVDVQVSSAGYTITCHRPTKGLVFEETDGVTLSDNAIDVVPGDTQVIKVSEQKVPRYRYLE</sequence>
<evidence type="ECO:0000256" key="5">
    <source>
        <dbReference type="ARBA" id="ARBA00023277"/>
    </source>
</evidence>
<keyword evidence="4 14" id="KW-0378">Hydrolase</keyword>
<evidence type="ECO:0000256" key="3">
    <source>
        <dbReference type="ARBA" id="ARBA00012754"/>
    </source>
</evidence>
<keyword evidence="6" id="KW-0326">Glycosidase</keyword>
<dbReference type="Pfam" id="PF00703">
    <property type="entry name" value="Glyco_hydro_2"/>
    <property type="match status" value="1"/>
</dbReference>
<feature type="domain" description="Glycoside hydrolase family 2 immunoglobulin-like beta-sandwich" evidence="11">
    <location>
        <begin position="199"/>
        <end position="297"/>
    </location>
</feature>
<dbReference type="AlphaFoldDB" id="A0A8K0SKN6"/>
<dbReference type="SUPFAM" id="SSF49785">
    <property type="entry name" value="Galactose-binding domain-like"/>
    <property type="match status" value="1"/>
</dbReference>
<evidence type="ECO:0000259" key="13">
    <source>
        <dbReference type="Pfam" id="PF22666"/>
    </source>
</evidence>
<dbReference type="InterPro" id="IPR054593">
    <property type="entry name" value="Beta-mannosidase-like_N2"/>
</dbReference>
<proteinExistence type="inferred from homology"/>
<feature type="domain" description="Beta-mannosidase-like galactose-binding" evidence="13">
    <location>
        <begin position="20"/>
        <end position="188"/>
    </location>
</feature>
<feature type="domain" description="Mannosidase Ig/CBM-like" evidence="12">
    <location>
        <begin position="674"/>
        <end position="758"/>
    </location>
</feature>
<dbReference type="SUPFAM" id="SSF49303">
    <property type="entry name" value="beta-Galactosidase/glucuronidase domain"/>
    <property type="match status" value="1"/>
</dbReference>
<evidence type="ECO:0000259" key="11">
    <source>
        <dbReference type="Pfam" id="PF00703"/>
    </source>
</evidence>
<dbReference type="Gene3D" id="2.60.120.260">
    <property type="entry name" value="Galactose-binding domain-like"/>
    <property type="match status" value="1"/>
</dbReference>
<comment type="pathway">
    <text evidence="2">Glycan metabolism; N-glycan degradation.</text>
</comment>
<reference evidence="14" key="1">
    <citation type="journal article" date="2021" name="Nat. Commun.">
        <title>Genetic determinants of endophytism in the Arabidopsis root mycobiome.</title>
        <authorList>
            <person name="Mesny F."/>
            <person name="Miyauchi S."/>
            <person name="Thiergart T."/>
            <person name="Pickel B."/>
            <person name="Atanasova L."/>
            <person name="Karlsson M."/>
            <person name="Huettel B."/>
            <person name="Barry K.W."/>
            <person name="Haridas S."/>
            <person name="Chen C."/>
            <person name="Bauer D."/>
            <person name="Andreopoulos W."/>
            <person name="Pangilinan J."/>
            <person name="LaButti K."/>
            <person name="Riley R."/>
            <person name="Lipzen A."/>
            <person name="Clum A."/>
            <person name="Drula E."/>
            <person name="Henrissat B."/>
            <person name="Kohler A."/>
            <person name="Grigoriev I.V."/>
            <person name="Martin F.M."/>
            <person name="Hacquard S."/>
        </authorList>
    </citation>
    <scope>NUCLEOTIDE SEQUENCE</scope>
    <source>
        <strain evidence="14">MPI-CAGE-CH-0235</strain>
    </source>
</reference>
<evidence type="ECO:0000313" key="14">
    <source>
        <dbReference type="EMBL" id="KAH7310846.1"/>
    </source>
</evidence>
<evidence type="ECO:0000256" key="6">
    <source>
        <dbReference type="ARBA" id="ARBA00023295"/>
    </source>
</evidence>
<dbReference type="Gene3D" id="2.60.40.10">
    <property type="entry name" value="Immunoglobulins"/>
    <property type="match status" value="1"/>
</dbReference>
<dbReference type="GO" id="GO:0000272">
    <property type="term" value="P:polysaccharide catabolic process"/>
    <property type="evidence" value="ECO:0007669"/>
    <property type="project" value="UniProtKB-KW"/>
</dbReference>
<dbReference type="InterPro" id="IPR050887">
    <property type="entry name" value="Beta-mannosidase_GH2"/>
</dbReference>
<dbReference type="PANTHER" id="PTHR43730">
    <property type="entry name" value="BETA-MANNOSIDASE"/>
    <property type="match status" value="1"/>
</dbReference>
<dbReference type="InterPro" id="IPR036156">
    <property type="entry name" value="Beta-gal/glucu_dom_sf"/>
</dbReference>
<comment type="caution">
    <text evidence="14">The sequence shown here is derived from an EMBL/GenBank/DDBJ whole genome shotgun (WGS) entry which is preliminary data.</text>
</comment>
<dbReference type="InterPro" id="IPR041447">
    <property type="entry name" value="Mannosidase_ig"/>
</dbReference>
<dbReference type="EMBL" id="JAGPNK010000012">
    <property type="protein sequence ID" value="KAH7310846.1"/>
    <property type="molecule type" value="Genomic_DNA"/>
</dbReference>
<dbReference type="SUPFAM" id="SSF51445">
    <property type="entry name" value="(Trans)glycosidases"/>
    <property type="match status" value="1"/>
</dbReference>
<dbReference type="FunFam" id="2.60.120.260:FF:000118">
    <property type="entry name" value="Beta-mannosidase B"/>
    <property type="match status" value="1"/>
</dbReference>
<evidence type="ECO:0000256" key="7">
    <source>
        <dbReference type="ARBA" id="ARBA00023326"/>
    </source>
</evidence>
<accession>A0A8K0SKN6</accession>
<evidence type="ECO:0000256" key="9">
    <source>
        <dbReference type="ARBA" id="ARBA00041069"/>
    </source>
</evidence>
<dbReference type="Pfam" id="PF17786">
    <property type="entry name" value="Mannosidase_ig"/>
    <property type="match status" value="1"/>
</dbReference>
<dbReference type="Gene3D" id="3.20.20.80">
    <property type="entry name" value="Glycosidases"/>
    <property type="match status" value="1"/>
</dbReference>
<dbReference type="InterPro" id="IPR006102">
    <property type="entry name" value="Ig-like_GH2"/>
</dbReference>
<dbReference type="EC" id="3.2.1.25" evidence="3"/>
<dbReference type="Pfam" id="PF22666">
    <property type="entry name" value="Glyco_hydro_2_N2"/>
    <property type="match status" value="1"/>
</dbReference>
<dbReference type="FunFam" id="3.20.20.80:FF:000050">
    <property type="entry name" value="Beta-mannosidase B"/>
    <property type="match status" value="1"/>
</dbReference>
<comment type="catalytic activity">
    <reaction evidence="1">
        <text>Hydrolysis of terminal, non-reducing beta-D-mannose residues in beta-D-mannosides.</text>
        <dbReference type="EC" id="3.2.1.25"/>
    </reaction>
</comment>
<evidence type="ECO:0000256" key="10">
    <source>
        <dbReference type="ARBA" id="ARBA00041614"/>
    </source>
</evidence>
<dbReference type="InterPro" id="IPR013783">
    <property type="entry name" value="Ig-like_fold"/>
</dbReference>
<dbReference type="GO" id="GO:0004567">
    <property type="term" value="F:beta-mannosidase activity"/>
    <property type="evidence" value="ECO:0007669"/>
    <property type="project" value="UniProtKB-EC"/>
</dbReference>
<dbReference type="Proteomes" id="UP000813444">
    <property type="component" value="Unassembled WGS sequence"/>
</dbReference>
<dbReference type="InterPro" id="IPR017853">
    <property type="entry name" value="GH"/>
</dbReference>
<dbReference type="InterPro" id="IPR008979">
    <property type="entry name" value="Galactose-bd-like_sf"/>
</dbReference>
<evidence type="ECO:0000313" key="15">
    <source>
        <dbReference type="Proteomes" id="UP000813444"/>
    </source>
</evidence>
<keyword evidence="7" id="KW-0624">Polysaccharide degradation</keyword>
<dbReference type="PANTHER" id="PTHR43730:SF1">
    <property type="entry name" value="BETA-MANNOSIDASE"/>
    <property type="match status" value="1"/>
</dbReference>
<evidence type="ECO:0000256" key="8">
    <source>
        <dbReference type="ARBA" id="ARBA00038429"/>
    </source>
</evidence>
<protein>
    <recommendedName>
        <fullName evidence="9">Beta-mannosidase B</fullName>
        <ecNumber evidence="3">3.2.1.25</ecNumber>
    </recommendedName>
    <alternativeName>
        <fullName evidence="10">Mannanase B</fullName>
    </alternativeName>
</protein>
<evidence type="ECO:0000256" key="2">
    <source>
        <dbReference type="ARBA" id="ARBA00004740"/>
    </source>
</evidence>
<gene>
    <name evidence="14" type="ORF">B0I35DRAFT_514827</name>
</gene>
<evidence type="ECO:0000256" key="4">
    <source>
        <dbReference type="ARBA" id="ARBA00022801"/>
    </source>
</evidence>